<feature type="domain" description="DUF985" evidence="1">
    <location>
        <begin position="5"/>
        <end position="154"/>
    </location>
</feature>
<organism evidence="2 3">
    <name type="scientific">Spirosoma flavum</name>
    <dbReference type="NCBI Taxonomy" id="2048557"/>
    <lineage>
        <taxon>Bacteria</taxon>
        <taxon>Pseudomonadati</taxon>
        <taxon>Bacteroidota</taxon>
        <taxon>Cytophagia</taxon>
        <taxon>Cytophagales</taxon>
        <taxon>Cytophagaceae</taxon>
        <taxon>Spirosoma</taxon>
    </lineage>
</organism>
<dbReference type="InterPro" id="IPR009327">
    <property type="entry name" value="Cupin_DUF985"/>
</dbReference>
<protein>
    <submittedName>
        <fullName evidence="2">Cupin domain-containing protein</fullName>
    </submittedName>
</protein>
<dbReference type="SUPFAM" id="SSF51182">
    <property type="entry name" value="RmlC-like cupins"/>
    <property type="match status" value="1"/>
</dbReference>
<evidence type="ECO:0000259" key="1">
    <source>
        <dbReference type="Pfam" id="PF06172"/>
    </source>
</evidence>
<dbReference type="Gene3D" id="2.60.120.10">
    <property type="entry name" value="Jelly Rolls"/>
    <property type="match status" value="1"/>
</dbReference>
<dbReference type="InterPro" id="IPR039935">
    <property type="entry name" value="YML079W-like"/>
</dbReference>
<evidence type="ECO:0000313" key="2">
    <source>
        <dbReference type="EMBL" id="MFD2932244.1"/>
    </source>
</evidence>
<proteinExistence type="predicted"/>
<name>A0ABW6AAB0_9BACT</name>
<sequence length="175" mass="19210">MTAAYYVQTFNMQPHPEGGYFAETYRSAETISQSDLPSRFGGTRSFCTAIYFLLESHHVSAFHRIKSDEIWHFYAGSPLEIFVISSTGELTIIRLGNNPEQGEVFQAVVPAGCWFGSKPAVDSDALDSLAVGVNFSFVGCTVAPGFDFADFDMANRSTLLADFPQHQATIESLTT</sequence>
<dbReference type="CDD" id="cd06121">
    <property type="entry name" value="cupin_YML079wp"/>
    <property type="match status" value="1"/>
</dbReference>
<evidence type="ECO:0000313" key="3">
    <source>
        <dbReference type="Proteomes" id="UP001597512"/>
    </source>
</evidence>
<keyword evidence="3" id="KW-1185">Reference proteome</keyword>
<dbReference type="EMBL" id="JBHUOM010000001">
    <property type="protein sequence ID" value="MFD2932244.1"/>
    <property type="molecule type" value="Genomic_DNA"/>
</dbReference>
<accession>A0ABW6AAB0</accession>
<gene>
    <name evidence="2" type="ORF">ACFS25_00540</name>
</gene>
<dbReference type="InterPro" id="IPR011051">
    <property type="entry name" value="RmlC_Cupin_sf"/>
</dbReference>
<dbReference type="InterPro" id="IPR014710">
    <property type="entry name" value="RmlC-like_jellyroll"/>
</dbReference>
<dbReference type="RefSeq" id="WP_381496448.1">
    <property type="nucleotide sequence ID" value="NZ_JBHUOM010000001.1"/>
</dbReference>
<dbReference type="Proteomes" id="UP001597512">
    <property type="component" value="Unassembled WGS sequence"/>
</dbReference>
<dbReference type="Pfam" id="PF06172">
    <property type="entry name" value="Cupin_5"/>
    <property type="match status" value="1"/>
</dbReference>
<reference evidence="3" key="1">
    <citation type="journal article" date="2019" name="Int. J. Syst. Evol. Microbiol.">
        <title>The Global Catalogue of Microorganisms (GCM) 10K type strain sequencing project: providing services to taxonomists for standard genome sequencing and annotation.</title>
        <authorList>
            <consortium name="The Broad Institute Genomics Platform"/>
            <consortium name="The Broad Institute Genome Sequencing Center for Infectious Disease"/>
            <person name="Wu L."/>
            <person name="Ma J."/>
        </authorList>
    </citation>
    <scope>NUCLEOTIDE SEQUENCE [LARGE SCALE GENOMIC DNA]</scope>
    <source>
        <strain evidence="3">KCTC 52490</strain>
    </source>
</reference>
<dbReference type="PANTHER" id="PTHR33387">
    <property type="entry name" value="RMLC-LIKE JELLY ROLL FOLD PROTEIN"/>
    <property type="match status" value="1"/>
</dbReference>
<dbReference type="PANTHER" id="PTHR33387:SF3">
    <property type="entry name" value="DUF985 DOMAIN-CONTAINING PROTEIN"/>
    <property type="match status" value="1"/>
</dbReference>
<comment type="caution">
    <text evidence="2">The sequence shown here is derived from an EMBL/GenBank/DDBJ whole genome shotgun (WGS) entry which is preliminary data.</text>
</comment>